<feature type="compositionally biased region" description="Basic and acidic residues" evidence="1">
    <location>
        <begin position="211"/>
        <end position="222"/>
    </location>
</feature>
<gene>
    <name evidence="2" type="ORF">GCM10009021_06740</name>
</gene>
<evidence type="ECO:0000313" key="2">
    <source>
        <dbReference type="EMBL" id="GGN09775.1"/>
    </source>
</evidence>
<evidence type="ECO:0000313" key="3">
    <source>
        <dbReference type="Proteomes" id="UP000608850"/>
    </source>
</evidence>
<name>A0A830G963_9EURY</name>
<evidence type="ECO:0000256" key="1">
    <source>
        <dbReference type="SAM" id="MobiDB-lite"/>
    </source>
</evidence>
<feature type="region of interest" description="Disordered" evidence="1">
    <location>
        <begin position="198"/>
        <end position="244"/>
    </location>
</feature>
<dbReference type="SUPFAM" id="SSF69349">
    <property type="entry name" value="Phage fibre proteins"/>
    <property type="match status" value="1"/>
</dbReference>
<reference evidence="2 3" key="1">
    <citation type="journal article" date="2019" name="Int. J. Syst. Evol. Microbiol.">
        <title>The Global Catalogue of Microorganisms (GCM) 10K type strain sequencing project: providing services to taxonomists for standard genome sequencing and annotation.</title>
        <authorList>
            <consortium name="The Broad Institute Genomics Platform"/>
            <consortium name="The Broad Institute Genome Sequencing Center for Infectious Disease"/>
            <person name="Wu L."/>
            <person name="Ma J."/>
        </authorList>
    </citation>
    <scope>NUCLEOTIDE SEQUENCE [LARGE SCALE GENOMIC DNA]</scope>
    <source>
        <strain evidence="2 3">JCM 16331</strain>
    </source>
</reference>
<keyword evidence="3" id="KW-1185">Reference proteome</keyword>
<comment type="caution">
    <text evidence="2">The sequence shown here is derived from an EMBL/GenBank/DDBJ whole genome shotgun (WGS) entry which is preliminary data.</text>
</comment>
<dbReference type="Proteomes" id="UP000608850">
    <property type="component" value="Unassembled WGS sequence"/>
</dbReference>
<sequence>MTRDERMRQSVITLFVCLLVVAGSASVTASVGSVDGDARDAVPNGTTNDTASDAIAPGERLAGVVGVRGADLKGDLESRTFGRRVESAATPDAKAEIVSAQFEESRARAERLADRLTRLQQARRNGTISEGRYAARVAETRAELNAVAAVTSRTANVSEGLPAEALRANGVNATAIRTLQRRAGELSGPEVARVARTITGPDHGQGPVNATDRRTRPARSADTETVTPGPDRTTTPAPNRTVPIRDRTDTVANNQTGAMARNRTTTATGDRTATVARNRTATVDGNQTATAARNRTDTVDGNQTATAARNRTATVDGNQTATAARNRTATVDGNQTATAARNRTDTASDRTTGTSRPEPSRRPTADGGHRRTADASTARSPAS</sequence>
<feature type="region of interest" description="Disordered" evidence="1">
    <location>
        <begin position="322"/>
        <end position="383"/>
    </location>
</feature>
<proteinExistence type="predicted"/>
<protein>
    <recommendedName>
        <fullName evidence="4">DUF5667 domain-containing protein</fullName>
    </recommendedName>
</protein>
<feature type="compositionally biased region" description="Basic and acidic residues" evidence="1">
    <location>
        <begin position="358"/>
        <end position="373"/>
    </location>
</feature>
<feature type="compositionally biased region" description="Low complexity" evidence="1">
    <location>
        <begin position="322"/>
        <end position="341"/>
    </location>
</feature>
<evidence type="ECO:0008006" key="4">
    <source>
        <dbReference type="Google" id="ProtNLM"/>
    </source>
</evidence>
<accession>A0A830G963</accession>
<dbReference type="EMBL" id="BMOQ01000002">
    <property type="protein sequence ID" value="GGN09775.1"/>
    <property type="molecule type" value="Genomic_DNA"/>
</dbReference>
<organism evidence="2 3">
    <name type="scientific">Halarchaeum nitratireducens</name>
    <dbReference type="NCBI Taxonomy" id="489913"/>
    <lineage>
        <taxon>Archaea</taxon>
        <taxon>Methanobacteriati</taxon>
        <taxon>Methanobacteriota</taxon>
        <taxon>Stenosarchaea group</taxon>
        <taxon>Halobacteria</taxon>
        <taxon>Halobacteriales</taxon>
        <taxon>Halobacteriaceae</taxon>
    </lineage>
</organism>
<dbReference type="AlphaFoldDB" id="A0A830G963"/>
<feature type="compositionally biased region" description="Polar residues" evidence="1">
    <location>
        <begin position="374"/>
        <end position="383"/>
    </location>
</feature>